<dbReference type="CDD" id="cd03364">
    <property type="entry name" value="TOPRIM_DnaG_primases"/>
    <property type="match status" value="1"/>
</dbReference>
<comment type="domain">
    <text evidence="12">Contains an N-terminal zinc-binding domain, a central core domain that contains the primase activity, and a C-terminal DnaB-binding domain.</text>
</comment>
<dbReference type="SMART" id="SM00493">
    <property type="entry name" value="TOPRIM"/>
    <property type="match status" value="1"/>
</dbReference>
<evidence type="ECO:0000256" key="10">
    <source>
        <dbReference type="ARBA" id="ARBA00023125"/>
    </source>
</evidence>
<dbReference type="InterPro" id="IPR034151">
    <property type="entry name" value="TOPRIM_DnaG_bac"/>
</dbReference>
<evidence type="ECO:0000256" key="8">
    <source>
        <dbReference type="ARBA" id="ARBA00022833"/>
    </source>
</evidence>
<feature type="region of interest" description="Disordered" evidence="13">
    <location>
        <begin position="429"/>
        <end position="542"/>
    </location>
</feature>
<dbReference type="EMBL" id="CVRL01000005">
    <property type="protein sequence ID" value="CRL09667.1"/>
    <property type="molecule type" value="Genomic_DNA"/>
</dbReference>
<dbReference type="HAMAP" id="MF_00974">
    <property type="entry name" value="DNA_primase_DnaG"/>
    <property type="match status" value="1"/>
</dbReference>
<keyword evidence="6 12" id="KW-0479">Metal-binding</keyword>
<dbReference type="NCBIfam" id="TIGR01391">
    <property type="entry name" value="dnaG"/>
    <property type="match status" value="1"/>
</dbReference>
<comment type="similarity">
    <text evidence="12">Belongs to the DnaG primase family.</text>
</comment>
<evidence type="ECO:0000313" key="15">
    <source>
        <dbReference type="EMBL" id="CRL09667.1"/>
    </source>
</evidence>
<dbReference type="InterPro" id="IPR006295">
    <property type="entry name" value="DNA_primase_DnaG"/>
</dbReference>
<dbReference type="AlphaFoldDB" id="A0A0H5CX90"/>
<feature type="compositionally biased region" description="Low complexity" evidence="13">
    <location>
        <begin position="453"/>
        <end position="482"/>
    </location>
</feature>
<dbReference type="InterPro" id="IPR030846">
    <property type="entry name" value="DnaG_bac"/>
</dbReference>
<dbReference type="Pfam" id="PF13155">
    <property type="entry name" value="Toprim_2"/>
    <property type="match status" value="1"/>
</dbReference>
<dbReference type="InterPro" id="IPR037068">
    <property type="entry name" value="DNA_primase_core_N_sf"/>
</dbReference>
<dbReference type="RefSeq" id="WP_050672471.1">
    <property type="nucleotide sequence ID" value="NZ_CVRL01000005.1"/>
</dbReference>
<dbReference type="SUPFAM" id="SSF57783">
    <property type="entry name" value="Zinc beta-ribbon"/>
    <property type="match status" value="1"/>
</dbReference>
<comment type="cofactor">
    <cofactor evidence="12">
        <name>Zn(2+)</name>
        <dbReference type="ChEBI" id="CHEBI:29105"/>
    </cofactor>
    <text evidence="12">Binds 1 zinc ion per monomer.</text>
</comment>
<evidence type="ECO:0000256" key="6">
    <source>
        <dbReference type="ARBA" id="ARBA00022723"/>
    </source>
</evidence>
<evidence type="ECO:0000313" key="16">
    <source>
        <dbReference type="Proteomes" id="UP000043764"/>
    </source>
</evidence>
<evidence type="ECO:0000256" key="1">
    <source>
        <dbReference type="ARBA" id="ARBA00022478"/>
    </source>
</evidence>
<dbReference type="Gene3D" id="3.40.1360.10">
    <property type="match status" value="1"/>
</dbReference>
<evidence type="ECO:0000256" key="9">
    <source>
        <dbReference type="ARBA" id="ARBA00022842"/>
    </source>
</evidence>
<dbReference type="FunFam" id="3.40.1360.10:FF:000002">
    <property type="entry name" value="DNA primase"/>
    <property type="match status" value="1"/>
</dbReference>
<feature type="zinc finger region" description="CHC2-type" evidence="12">
    <location>
        <begin position="43"/>
        <end position="67"/>
    </location>
</feature>
<dbReference type="InterPro" id="IPR006171">
    <property type="entry name" value="TOPRIM_dom"/>
</dbReference>
<dbReference type="InterPro" id="IPR002694">
    <property type="entry name" value="Znf_CHC2"/>
</dbReference>
<feature type="domain" description="Toprim" evidence="14">
    <location>
        <begin position="262"/>
        <end position="344"/>
    </location>
</feature>
<comment type="catalytic activity">
    <reaction evidence="12">
        <text>ssDNA + n NTP = ssDNA/pppN(pN)n-1 hybrid + (n-1) diphosphate.</text>
        <dbReference type="EC" id="2.7.7.101"/>
    </reaction>
</comment>
<sequence>MSLPPGFLDELRTRVSLTQVVGRKVMWDQRKSNQGKGDMWSPCPFHHEKTASFHVDDRKGFYYCFGCHAKGDALKFIQETENVGFMEAVEILAQEAGMEMPARDPRAQQKQDHRSQLAEVMEQAVRFFRMQLKTRPAEEARSYLARRGLSPEAQDRWEIGFAPDGWQNLWDALRGKGVPEELILGAGLAKPSNKGGKPYDTFRNRIMFPIRDARGRAIAFGGRAMDPNDNAKYLNSPETALFDKGRSLYNHGPARTASGKTGQLLVAEGYMDVIALSEGGFAASVAPLGTAITEHQLHMLWRIADEPIIALDGDKAGLRAAMRLIDLALPLLEAGKSLRFALMPEGKDPDDLIRSEGPEAVQAVLDQAMPMVKLLWQRETEGKVFDSPERKAALDKALRDKIRLIRDPSIRRHYGEDIQDMRWELFRGGRPRDEMRSPAQDVAPDYPPMPEAGYDPGYDSGYDPDPGYDMGYDPAPAFDPGFDAPPPAPQDTRPPVRQGQGGNAPAGGYSGRKGGGFRDGGRQPWRGKNAPPTPLQTTRNSLLAGGSEESLVRVREAVILATVITTPAVIAQFEANLERMACVGSDHALLRDLVLRHGIDAPDRLKEEIDAAAGAHALENLFALRHVAIMPCLRRPGDVETASLTLAEEFAKLEASRGLDAELAEAEEDLSGLADEAVTWRLGQAAEARNKAVRSENEDRAQYDVGENGARLNREERDAFGALLERIGYSKK</sequence>
<dbReference type="GO" id="GO:0008270">
    <property type="term" value="F:zinc ion binding"/>
    <property type="evidence" value="ECO:0007669"/>
    <property type="project" value="UniProtKB-UniRule"/>
</dbReference>
<feature type="compositionally biased region" description="Gly residues" evidence="13">
    <location>
        <begin position="499"/>
        <end position="518"/>
    </location>
</feature>
<evidence type="ECO:0000256" key="11">
    <source>
        <dbReference type="ARBA" id="ARBA00023163"/>
    </source>
</evidence>
<evidence type="ECO:0000256" key="3">
    <source>
        <dbReference type="ARBA" id="ARBA00022679"/>
    </source>
</evidence>
<dbReference type="PANTHER" id="PTHR30313">
    <property type="entry name" value="DNA PRIMASE"/>
    <property type="match status" value="1"/>
</dbReference>
<accession>A0A0H5CX90</accession>
<organism evidence="15 16">
    <name type="scientific">Phaeobacter italicus</name>
    <dbReference type="NCBI Taxonomy" id="481446"/>
    <lineage>
        <taxon>Bacteria</taxon>
        <taxon>Pseudomonadati</taxon>
        <taxon>Pseudomonadota</taxon>
        <taxon>Alphaproteobacteria</taxon>
        <taxon>Rhodobacterales</taxon>
        <taxon>Roseobacteraceae</taxon>
        <taxon>Phaeobacter</taxon>
    </lineage>
</organism>
<evidence type="ECO:0000256" key="2">
    <source>
        <dbReference type="ARBA" id="ARBA00022515"/>
    </source>
</evidence>
<evidence type="ECO:0000256" key="5">
    <source>
        <dbReference type="ARBA" id="ARBA00022705"/>
    </source>
</evidence>
<evidence type="ECO:0000256" key="12">
    <source>
        <dbReference type="HAMAP-Rule" id="MF_00974"/>
    </source>
</evidence>
<keyword evidence="16" id="KW-1185">Reference proteome</keyword>
<dbReference type="GO" id="GO:1990077">
    <property type="term" value="C:primosome complex"/>
    <property type="evidence" value="ECO:0007669"/>
    <property type="project" value="UniProtKB-KW"/>
</dbReference>
<keyword evidence="9" id="KW-0460">Magnesium</keyword>
<keyword evidence="1 12" id="KW-0240">DNA-directed RNA polymerase</keyword>
<comment type="subunit">
    <text evidence="12">Monomer. Interacts with DnaB.</text>
</comment>
<protein>
    <recommendedName>
        <fullName evidence="12">DNA primase</fullName>
        <ecNumber evidence="12">2.7.7.101</ecNumber>
    </recommendedName>
</protein>
<gene>
    <name evidence="12 15" type="primary">dnaG</name>
    <name evidence="15" type="ORF">NIT7321_00499</name>
</gene>
<keyword evidence="11 12" id="KW-0804">Transcription</keyword>
<dbReference type="Gene3D" id="3.90.980.10">
    <property type="entry name" value="DNA primase, catalytic core, N-terminal domain"/>
    <property type="match status" value="1"/>
</dbReference>
<dbReference type="EC" id="2.7.7.101" evidence="12"/>
<evidence type="ECO:0000256" key="4">
    <source>
        <dbReference type="ARBA" id="ARBA00022695"/>
    </source>
</evidence>
<reference evidence="16" key="1">
    <citation type="submission" date="2015-05" db="EMBL/GenBank/DDBJ databases">
        <authorList>
            <person name="Rodrigo-Torres Lidia"/>
            <person name="Arahal R.David."/>
        </authorList>
    </citation>
    <scope>NUCLEOTIDE SEQUENCE [LARGE SCALE GENOMIC DNA]</scope>
    <source>
        <strain evidence="16">CECT 7321</strain>
    </source>
</reference>
<dbReference type="FunFam" id="3.90.980.10:FF:000001">
    <property type="entry name" value="DNA primase"/>
    <property type="match status" value="1"/>
</dbReference>
<dbReference type="GO" id="GO:0000428">
    <property type="term" value="C:DNA-directed RNA polymerase complex"/>
    <property type="evidence" value="ECO:0007669"/>
    <property type="project" value="UniProtKB-KW"/>
</dbReference>
<dbReference type="PROSITE" id="PS50880">
    <property type="entry name" value="TOPRIM"/>
    <property type="match status" value="1"/>
</dbReference>
<evidence type="ECO:0000256" key="7">
    <source>
        <dbReference type="ARBA" id="ARBA00022771"/>
    </source>
</evidence>
<dbReference type="GO" id="GO:0003899">
    <property type="term" value="F:DNA-directed RNA polymerase activity"/>
    <property type="evidence" value="ECO:0007669"/>
    <property type="project" value="UniProtKB-UniRule"/>
</dbReference>
<name>A0A0H5CX90_9RHOB</name>
<dbReference type="GO" id="GO:0003677">
    <property type="term" value="F:DNA binding"/>
    <property type="evidence" value="ECO:0007669"/>
    <property type="project" value="UniProtKB-KW"/>
</dbReference>
<dbReference type="STRING" id="481446.NIT7645_00287"/>
<dbReference type="PANTHER" id="PTHR30313:SF2">
    <property type="entry name" value="DNA PRIMASE"/>
    <property type="match status" value="1"/>
</dbReference>
<keyword evidence="8 12" id="KW-0862">Zinc</keyword>
<keyword evidence="7 12" id="KW-0863">Zinc-finger</keyword>
<keyword evidence="10 12" id="KW-0238">DNA-binding</keyword>
<dbReference type="GO" id="GO:0006269">
    <property type="term" value="P:DNA replication, synthesis of primer"/>
    <property type="evidence" value="ECO:0007669"/>
    <property type="project" value="UniProtKB-UniRule"/>
</dbReference>
<dbReference type="SUPFAM" id="SSF56731">
    <property type="entry name" value="DNA primase core"/>
    <property type="match status" value="1"/>
</dbReference>
<evidence type="ECO:0000259" key="14">
    <source>
        <dbReference type="PROSITE" id="PS50880"/>
    </source>
</evidence>
<evidence type="ECO:0000256" key="13">
    <source>
        <dbReference type="SAM" id="MobiDB-lite"/>
    </source>
</evidence>
<dbReference type="SMART" id="SM00400">
    <property type="entry name" value="ZnF_CHCC"/>
    <property type="match status" value="1"/>
</dbReference>
<dbReference type="Gene3D" id="3.90.580.10">
    <property type="entry name" value="Zinc finger, CHC2-type domain"/>
    <property type="match status" value="1"/>
</dbReference>
<dbReference type="Pfam" id="PF08275">
    <property type="entry name" value="DNAG_N"/>
    <property type="match status" value="1"/>
</dbReference>
<dbReference type="Pfam" id="PF01807">
    <property type="entry name" value="Zn_ribbon_DnaG"/>
    <property type="match status" value="1"/>
</dbReference>
<keyword evidence="2 12" id="KW-0639">Primosome</keyword>
<dbReference type="GO" id="GO:0005737">
    <property type="term" value="C:cytoplasm"/>
    <property type="evidence" value="ECO:0007669"/>
    <property type="project" value="TreeGrafter"/>
</dbReference>
<dbReference type="InterPro" id="IPR013264">
    <property type="entry name" value="DNAG_N"/>
</dbReference>
<dbReference type="InterPro" id="IPR036977">
    <property type="entry name" value="DNA_primase_Znf_CHC2"/>
</dbReference>
<proteinExistence type="inferred from homology"/>
<keyword evidence="3 12" id="KW-0808">Transferase</keyword>
<keyword evidence="4 12" id="KW-0548">Nucleotidyltransferase</keyword>
<comment type="function">
    <text evidence="12">RNA polymerase that catalyzes the synthesis of short RNA molecules used as primers for DNA polymerase during DNA replication.</text>
</comment>
<keyword evidence="5 12" id="KW-0235">DNA replication</keyword>
<dbReference type="Proteomes" id="UP000043764">
    <property type="component" value="Unassembled WGS sequence"/>
</dbReference>
<dbReference type="InterPro" id="IPR050219">
    <property type="entry name" value="DnaG_primase"/>
</dbReference>